<evidence type="ECO:0008006" key="17">
    <source>
        <dbReference type="Google" id="ProtNLM"/>
    </source>
</evidence>
<sequence length="495" mass="55496">MFLQIAACFTVIGLLYGLVSNLQQNRRLAASLPPGPPGHWLFGNVPPKNFPFIRFAELTEIYGPVFTLRFGRRIVCVVGRHQAAVDILVKHSAETTDRPRAIAASEMLSQGFRILMTPAGERLKKYRRAFHTCLQPSAAATYKPIQYNHAKNYILDCLHDGKCHLEHGRRYAASVVMYIGYGKTTPTSYSDPEVQEVNKCLGRLSEVIKPGAYLVDTYPILKHIPGYASHLWRYGREELALYTRQANAVRKQLEKDEAQPSFAAYLIENQERLGLSNDELAYLSGAIFGAGSDTTAAAIAVMTMAAACYPETQARVQAQLDEVVGSDRAPTFEDEEMLPEVTAFVLEVYRWRPVSAGGVPHRSTKDIVWNGYVIPKGTEIIGNLWAIGRDPELFPDAEEFRPQRWLNENGRIRDDLKYPVFGFGRRVCVGQHVADQSLFINTALALWAFKISQDPAKPIDVLAFTDTANIRPLPFTLRFEPRVKDIEAVLEAHLD</sequence>
<dbReference type="GO" id="GO:0016020">
    <property type="term" value="C:membrane"/>
    <property type="evidence" value="ECO:0007669"/>
    <property type="project" value="UniProtKB-SubCell"/>
</dbReference>
<dbReference type="GO" id="GO:0005506">
    <property type="term" value="F:iron ion binding"/>
    <property type="evidence" value="ECO:0007669"/>
    <property type="project" value="InterPro"/>
</dbReference>
<evidence type="ECO:0000256" key="9">
    <source>
        <dbReference type="ARBA" id="ARBA00023002"/>
    </source>
</evidence>
<dbReference type="PROSITE" id="PS00086">
    <property type="entry name" value="CYTOCHROME_P450"/>
    <property type="match status" value="1"/>
</dbReference>
<keyword evidence="6" id="KW-0812">Transmembrane</keyword>
<comment type="pathway">
    <text evidence="3">Secondary metabolite biosynthesis.</text>
</comment>
<evidence type="ECO:0000256" key="6">
    <source>
        <dbReference type="ARBA" id="ARBA00022692"/>
    </source>
</evidence>
<proteinExistence type="inferred from homology"/>
<evidence type="ECO:0000256" key="3">
    <source>
        <dbReference type="ARBA" id="ARBA00005179"/>
    </source>
</evidence>
<dbReference type="Proteomes" id="UP000194127">
    <property type="component" value="Unassembled WGS sequence"/>
</dbReference>
<evidence type="ECO:0000313" key="16">
    <source>
        <dbReference type="Proteomes" id="UP000194127"/>
    </source>
</evidence>
<dbReference type="InterPro" id="IPR050364">
    <property type="entry name" value="Cytochrome_P450_fung"/>
</dbReference>
<dbReference type="CDD" id="cd11065">
    <property type="entry name" value="CYP64-like"/>
    <property type="match status" value="1"/>
</dbReference>
<name>A0A1X6N872_9APHY</name>
<dbReference type="GO" id="GO:0020037">
    <property type="term" value="F:heme binding"/>
    <property type="evidence" value="ECO:0007669"/>
    <property type="project" value="InterPro"/>
</dbReference>
<dbReference type="SMR" id="A0A1X6N872"/>
<evidence type="ECO:0000256" key="10">
    <source>
        <dbReference type="ARBA" id="ARBA00023004"/>
    </source>
</evidence>
<dbReference type="Gene3D" id="1.10.630.10">
    <property type="entry name" value="Cytochrome P450"/>
    <property type="match status" value="1"/>
</dbReference>
<evidence type="ECO:0000256" key="7">
    <source>
        <dbReference type="ARBA" id="ARBA00022723"/>
    </source>
</evidence>
<evidence type="ECO:0000256" key="13">
    <source>
        <dbReference type="PIRSR" id="PIRSR602401-1"/>
    </source>
</evidence>
<keyword evidence="5 13" id="KW-0349">Heme</keyword>
<accession>A0A1X6N872</accession>
<organism evidence="15 16">
    <name type="scientific">Postia placenta MAD-698-R-SB12</name>
    <dbReference type="NCBI Taxonomy" id="670580"/>
    <lineage>
        <taxon>Eukaryota</taxon>
        <taxon>Fungi</taxon>
        <taxon>Dikarya</taxon>
        <taxon>Basidiomycota</taxon>
        <taxon>Agaricomycotina</taxon>
        <taxon>Agaricomycetes</taxon>
        <taxon>Polyporales</taxon>
        <taxon>Adustoporiaceae</taxon>
        <taxon>Rhodonia</taxon>
    </lineage>
</organism>
<evidence type="ECO:0000256" key="11">
    <source>
        <dbReference type="ARBA" id="ARBA00023033"/>
    </source>
</evidence>
<dbReference type="STRING" id="670580.A0A1X6N872"/>
<dbReference type="Pfam" id="PF00067">
    <property type="entry name" value="p450"/>
    <property type="match status" value="1"/>
</dbReference>
<gene>
    <name evidence="15" type="ORF">POSPLADRAFT_1053646</name>
</gene>
<evidence type="ECO:0000313" key="15">
    <source>
        <dbReference type="EMBL" id="OSX64837.1"/>
    </source>
</evidence>
<evidence type="ECO:0000256" key="5">
    <source>
        <dbReference type="ARBA" id="ARBA00022617"/>
    </source>
</evidence>
<keyword evidence="10 13" id="KW-0408">Iron</keyword>
<dbReference type="EMBL" id="KZ110593">
    <property type="protein sequence ID" value="OSX64837.1"/>
    <property type="molecule type" value="Genomic_DNA"/>
</dbReference>
<comment type="similarity">
    <text evidence="4 14">Belongs to the cytochrome P450 family.</text>
</comment>
<dbReference type="GO" id="GO:0004497">
    <property type="term" value="F:monooxygenase activity"/>
    <property type="evidence" value="ECO:0007669"/>
    <property type="project" value="UniProtKB-KW"/>
</dbReference>
<keyword evidence="9 14" id="KW-0560">Oxidoreductase</keyword>
<keyword evidence="16" id="KW-1185">Reference proteome</keyword>
<dbReference type="InterPro" id="IPR017972">
    <property type="entry name" value="Cyt_P450_CS"/>
</dbReference>
<comment type="subcellular location">
    <subcellularLocation>
        <location evidence="2">Membrane</location>
    </subcellularLocation>
</comment>
<dbReference type="PRINTS" id="PR00463">
    <property type="entry name" value="EP450I"/>
</dbReference>
<dbReference type="OrthoDB" id="2789670at2759"/>
<evidence type="ECO:0000256" key="14">
    <source>
        <dbReference type="RuleBase" id="RU000461"/>
    </source>
</evidence>
<dbReference type="PANTHER" id="PTHR46300">
    <property type="entry name" value="P450, PUTATIVE (EUROFUNG)-RELATED-RELATED"/>
    <property type="match status" value="1"/>
</dbReference>
<dbReference type="PANTHER" id="PTHR46300:SF1">
    <property type="entry name" value="P450, PUTATIVE (EUROFUNG)-RELATED"/>
    <property type="match status" value="1"/>
</dbReference>
<evidence type="ECO:0000256" key="2">
    <source>
        <dbReference type="ARBA" id="ARBA00004370"/>
    </source>
</evidence>
<dbReference type="GO" id="GO:0016705">
    <property type="term" value="F:oxidoreductase activity, acting on paired donors, with incorporation or reduction of molecular oxygen"/>
    <property type="evidence" value="ECO:0007669"/>
    <property type="project" value="InterPro"/>
</dbReference>
<dbReference type="RefSeq" id="XP_024341631.1">
    <property type="nucleotide sequence ID" value="XM_024480433.1"/>
</dbReference>
<dbReference type="PRINTS" id="PR00385">
    <property type="entry name" value="P450"/>
</dbReference>
<keyword evidence="8" id="KW-1133">Transmembrane helix</keyword>
<dbReference type="InterPro" id="IPR036396">
    <property type="entry name" value="Cyt_P450_sf"/>
</dbReference>
<feature type="binding site" description="axial binding residue" evidence="13">
    <location>
        <position position="428"/>
    </location>
    <ligand>
        <name>heme</name>
        <dbReference type="ChEBI" id="CHEBI:30413"/>
    </ligand>
    <ligandPart>
        <name>Fe</name>
        <dbReference type="ChEBI" id="CHEBI:18248"/>
    </ligandPart>
</feature>
<dbReference type="InterPro" id="IPR002401">
    <property type="entry name" value="Cyt_P450_E_grp-I"/>
</dbReference>
<comment type="cofactor">
    <cofactor evidence="1 13">
        <name>heme</name>
        <dbReference type="ChEBI" id="CHEBI:30413"/>
    </cofactor>
</comment>
<protein>
    <recommendedName>
        <fullName evidence="17">Cytochrome P450</fullName>
    </recommendedName>
</protein>
<dbReference type="GeneID" id="36325383"/>
<evidence type="ECO:0000256" key="1">
    <source>
        <dbReference type="ARBA" id="ARBA00001971"/>
    </source>
</evidence>
<dbReference type="InterPro" id="IPR001128">
    <property type="entry name" value="Cyt_P450"/>
</dbReference>
<keyword evidence="12" id="KW-0472">Membrane</keyword>
<evidence type="ECO:0000256" key="12">
    <source>
        <dbReference type="ARBA" id="ARBA00023136"/>
    </source>
</evidence>
<evidence type="ECO:0000256" key="8">
    <source>
        <dbReference type="ARBA" id="ARBA00022989"/>
    </source>
</evidence>
<keyword evidence="7 13" id="KW-0479">Metal-binding</keyword>
<reference evidence="15 16" key="1">
    <citation type="submission" date="2017-04" db="EMBL/GenBank/DDBJ databases">
        <title>Genome Sequence of the Model Brown-Rot Fungus Postia placenta SB12.</title>
        <authorList>
            <consortium name="DOE Joint Genome Institute"/>
            <person name="Gaskell J."/>
            <person name="Kersten P."/>
            <person name="Larrondo L.F."/>
            <person name="Canessa P."/>
            <person name="Martinez D."/>
            <person name="Hibbett D."/>
            <person name="Schmoll M."/>
            <person name="Kubicek C.P."/>
            <person name="Martinez A.T."/>
            <person name="Yadav J."/>
            <person name="Master E."/>
            <person name="Magnuson J.K."/>
            <person name="James T."/>
            <person name="Yaver D."/>
            <person name="Berka R."/>
            <person name="Labutti K."/>
            <person name="Lipzen A."/>
            <person name="Aerts A."/>
            <person name="Barry K."/>
            <person name="Henrissat B."/>
            <person name="Blanchette R."/>
            <person name="Grigoriev I."/>
            <person name="Cullen D."/>
        </authorList>
    </citation>
    <scope>NUCLEOTIDE SEQUENCE [LARGE SCALE GENOMIC DNA]</scope>
    <source>
        <strain evidence="15 16">MAD-698-R-SB12</strain>
    </source>
</reference>
<dbReference type="SUPFAM" id="SSF48264">
    <property type="entry name" value="Cytochrome P450"/>
    <property type="match status" value="1"/>
</dbReference>
<dbReference type="AlphaFoldDB" id="A0A1X6N872"/>
<keyword evidence="11 14" id="KW-0503">Monooxygenase</keyword>
<evidence type="ECO:0000256" key="4">
    <source>
        <dbReference type="ARBA" id="ARBA00010617"/>
    </source>
</evidence>